<dbReference type="InterPro" id="IPR013766">
    <property type="entry name" value="Thioredoxin_domain"/>
</dbReference>
<dbReference type="InterPro" id="IPR051099">
    <property type="entry name" value="AGR/TXD"/>
</dbReference>
<dbReference type="CDD" id="cd02947">
    <property type="entry name" value="TRX_family"/>
    <property type="match status" value="1"/>
</dbReference>
<dbReference type="HOGENOM" id="CLU_818601_0_0_0"/>
<feature type="region of interest" description="Disordered" evidence="2">
    <location>
        <begin position="313"/>
        <end position="339"/>
    </location>
</feature>
<sequence>MTHRKSRSIGMGLVALLGFGLVWLDGRVAEGAGPAGIEWRSDLQRANAEAKAKQRLLWVQFTGSWCHFCTLMDGESFIHPKIVGQSRQHFVPIKLQCDTNEEVAAQLGVTGLPATILVSPSGEIVAKHEGYLDPESFHAFLESARARMARAAVAKATAPARGAKTASDSPAPPTPPPARVEASLALSGFCPVSLVQDHRLVQGQNAVSLEHEGHVYRFANPVVRDTFQRQPERFIPVNSGRCPVKQVDRGQAKSGEARFGVLFQGHLYLCSDDTSRVQFMKNPERYCHVDLADRGLCPHCWGHDFVLAKGQPQWSPTRDEFRDSTAELAARRSEASTRR</sequence>
<name>L0D975_SINAD</name>
<evidence type="ECO:0000313" key="4">
    <source>
        <dbReference type="EMBL" id="AGA25802.1"/>
    </source>
</evidence>
<accession>L0D975</accession>
<feature type="region of interest" description="Disordered" evidence="2">
    <location>
        <begin position="158"/>
        <end position="178"/>
    </location>
</feature>
<evidence type="ECO:0000259" key="3">
    <source>
        <dbReference type="PROSITE" id="PS51352"/>
    </source>
</evidence>
<dbReference type="EMBL" id="CP003364">
    <property type="protein sequence ID" value="AGA25802.1"/>
    <property type="molecule type" value="Genomic_DNA"/>
</dbReference>
<dbReference type="OrthoDB" id="244344at2"/>
<evidence type="ECO:0000256" key="2">
    <source>
        <dbReference type="SAM" id="MobiDB-lite"/>
    </source>
</evidence>
<feature type="compositionally biased region" description="Basic and acidic residues" evidence="2">
    <location>
        <begin position="317"/>
        <end position="339"/>
    </location>
</feature>
<dbReference type="KEGG" id="saci:Sinac_1419"/>
<dbReference type="PROSITE" id="PS51352">
    <property type="entry name" value="THIOREDOXIN_2"/>
    <property type="match status" value="1"/>
</dbReference>
<evidence type="ECO:0000256" key="1">
    <source>
        <dbReference type="ARBA" id="ARBA00022729"/>
    </source>
</evidence>
<dbReference type="PANTHER" id="PTHR15337">
    <property type="entry name" value="ANTERIOR GRADIENT PROTEIN-RELATED"/>
    <property type="match status" value="1"/>
</dbReference>
<dbReference type="Proteomes" id="UP000010798">
    <property type="component" value="Chromosome"/>
</dbReference>
<feature type="domain" description="Thioredoxin" evidence="3">
    <location>
        <begin position="10"/>
        <end position="146"/>
    </location>
</feature>
<proteinExistence type="predicted"/>
<dbReference type="SUPFAM" id="SSF52833">
    <property type="entry name" value="Thioredoxin-like"/>
    <property type="match status" value="1"/>
</dbReference>
<feature type="compositionally biased region" description="Low complexity" evidence="2">
    <location>
        <begin position="158"/>
        <end position="169"/>
    </location>
</feature>
<gene>
    <name evidence="4" type="ordered locus">Sinac_1419</name>
</gene>
<reference evidence="4 5" key="1">
    <citation type="submission" date="2012-02" db="EMBL/GenBank/DDBJ databases">
        <title>Complete sequence of chromosome of Singulisphaera acidiphila DSM 18658.</title>
        <authorList>
            <consortium name="US DOE Joint Genome Institute (JGI-PGF)"/>
            <person name="Lucas S."/>
            <person name="Copeland A."/>
            <person name="Lapidus A."/>
            <person name="Glavina del Rio T."/>
            <person name="Dalin E."/>
            <person name="Tice H."/>
            <person name="Bruce D."/>
            <person name="Goodwin L."/>
            <person name="Pitluck S."/>
            <person name="Peters L."/>
            <person name="Ovchinnikova G."/>
            <person name="Chertkov O."/>
            <person name="Kyrpides N."/>
            <person name="Mavromatis K."/>
            <person name="Ivanova N."/>
            <person name="Brettin T."/>
            <person name="Detter J.C."/>
            <person name="Han C."/>
            <person name="Larimer F."/>
            <person name="Land M."/>
            <person name="Hauser L."/>
            <person name="Markowitz V."/>
            <person name="Cheng J.-F."/>
            <person name="Hugenholtz P."/>
            <person name="Woyke T."/>
            <person name="Wu D."/>
            <person name="Tindall B."/>
            <person name="Pomrenke H."/>
            <person name="Brambilla E."/>
            <person name="Klenk H.-P."/>
            <person name="Eisen J.A."/>
        </authorList>
    </citation>
    <scope>NUCLEOTIDE SEQUENCE [LARGE SCALE GENOMIC DNA]</scope>
    <source>
        <strain evidence="5">ATCC BAA-1392 / DSM 18658 / VKM B-2454 / MOB10</strain>
    </source>
</reference>
<evidence type="ECO:0000313" key="5">
    <source>
        <dbReference type="Proteomes" id="UP000010798"/>
    </source>
</evidence>
<dbReference type="InterPro" id="IPR036249">
    <property type="entry name" value="Thioredoxin-like_sf"/>
</dbReference>
<keyword evidence="1" id="KW-0732">Signal</keyword>
<dbReference type="RefSeq" id="WP_015244976.1">
    <property type="nucleotide sequence ID" value="NC_019892.1"/>
</dbReference>
<dbReference type="eggNOG" id="COG1331">
    <property type="taxonomic scope" value="Bacteria"/>
</dbReference>
<dbReference type="Gene3D" id="3.40.30.10">
    <property type="entry name" value="Glutaredoxin"/>
    <property type="match status" value="1"/>
</dbReference>
<dbReference type="AlphaFoldDB" id="L0D975"/>
<organism evidence="4 5">
    <name type="scientific">Singulisphaera acidiphila (strain ATCC BAA-1392 / DSM 18658 / VKM B-2454 / MOB10)</name>
    <dbReference type="NCBI Taxonomy" id="886293"/>
    <lineage>
        <taxon>Bacteria</taxon>
        <taxon>Pseudomonadati</taxon>
        <taxon>Planctomycetota</taxon>
        <taxon>Planctomycetia</taxon>
        <taxon>Isosphaerales</taxon>
        <taxon>Isosphaeraceae</taxon>
        <taxon>Singulisphaera</taxon>
    </lineage>
</organism>
<protein>
    <submittedName>
        <fullName evidence="4">Thioredoxin domain protein</fullName>
    </submittedName>
</protein>
<dbReference type="Pfam" id="PF13899">
    <property type="entry name" value="Thioredoxin_7"/>
    <property type="match status" value="1"/>
</dbReference>
<dbReference type="STRING" id="886293.Sinac_1419"/>
<keyword evidence="5" id="KW-1185">Reference proteome</keyword>
<dbReference type="PANTHER" id="PTHR15337:SF11">
    <property type="entry name" value="THIOREDOXIN DOMAIN-CONTAINING PROTEIN"/>
    <property type="match status" value="1"/>
</dbReference>